<gene>
    <name evidence="1" type="ORF">DSM3645_17595</name>
</gene>
<reference evidence="1 2" key="1">
    <citation type="submission" date="2006-02" db="EMBL/GenBank/DDBJ databases">
        <authorList>
            <person name="Amann R."/>
            <person name="Ferriera S."/>
            <person name="Johnson J."/>
            <person name="Kravitz S."/>
            <person name="Halpern A."/>
            <person name="Remington K."/>
            <person name="Beeson K."/>
            <person name="Tran B."/>
            <person name="Rogers Y.-H."/>
            <person name="Friedman R."/>
            <person name="Venter J.C."/>
        </authorList>
    </citation>
    <scope>NUCLEOTIDE SEQUENCE [LARGE SCALE GENOMIC DNA]</scope>
    <source>
        <strain evidence="1 2">DSM 3645</strain>
    </source>
</reference>
<evidence type="ECO:0000313" key="2">
    <source>
        <dbReference type="Proteomes" id="UP000004358"/>
    </source>
</evidence>
<name>A3ZNU1_9BACT</name>
<sequence length="25" mass="2696">MIGAASQKLAFDRGYRAQFAPLAGR</sequence>
<dbReference type="EMBL" id="AANZ01000003">
    <property type="protein sequence ID" value="EAQ81989.1"/>
    <property type="molecule type" value="Genomic_DNA"/>
</dbReference>
<dbReference type="Proteomes" id="UP000004358">
    <property type="component" value="Unassembled WGS sequence"/>
</dbReference>
<proteinExistence type="predicted"/>
<dbReference type="HOGENOM" id="CLU_3418748_0_0_0"/>
<organism evidence="1 2">
    <name type="scientific">Blastopirellula marina DSM 3645</name>
    <dbReference type="NCBI Taxonomy" id="314230"/>
    <lineage>
        <taxon>Bacteria</taxon>
        <taxon>Pseudomonadati</taxon>
        <taxon>Planctomycetota</taxon>
        <taxon>Planctomycetia</taxon>
        <taxon>Pirellulales</taxon>
        <taxon>Pirellulaceae</taxon>
        <taxon>Blastopirellula</taxon>
    </lineage>
</organism>
<evidence type="ECO:0000313" key="1">
    <source>
        <dbReference type="EMBL" id="EAQ81989.1"/>
    </source>
</evidence>
<dbReference type="STRING" id="314230.DSM3645_17595"/>
<comment type="caution">
    <text evidence="1">The sequence shown here is derived from an EMBL/GenBank/DDBJ whole genome shotgun (WGS) entry which is preliminary data.</text>
</comment>
<protein>
    <submittedName>
        <fullName evidence="1">Uncharacterized protein</fullName>
    </submittedName>
</protein>
<dbReference type="AlphaFoldDB" id="A3ZNU1"/>
<accession>A3ZNU1</accession>